<dbReference type="Proteomes" id="UP000230233">
    <property type="component" value="Chromosome V"/>
</dbReference>
<comment type="caution">
    <text evidence="1">The sequence shown here is derived from an EMBL/GenBank/DDBJ whole genome shotgun (WGS) entry which is preliminary data.</text>
</comment>
<evidence type="ECO:0008006" key="3">
    <source>
        <dbReference type="Google" id="ProtNLM"/>
    </source>
</evidence>
<organism evidence="1 2">
    <name type="scientific">Caenorhabditis nigoni</name>
    <dbReference type="NCBI Taxonomy" id="1611254"/>
    <lineage>
        <taxon>Eukaryota</taxon>
        <taxon>Metazoa</taxon>
        <taxon>Ecdysozoa</taxon>
        <taxon>Nematoda</taxon>
        <taxon>Chromadorea</taxon>
        <taxon>Rhabditida</taxon>
        <taxon>Rhabditina</taxon>
        <taxon>Rhabditomorpha</taxon>
        <taxon>Rhabditoidea</taxon>
        <taxon>Rhabditidae</taxon>
        <taxon>Peloderinae</taxon>
        <taxon>Caenorhabditis</taxon>
    </lineage>
</organism>
<dbReference type="OrthoDB" id="5865374at2759"/>
<accession>A0A2G5TG79</accession>
<name>A0A2G5TG79_9PELO</name>
<dbReference type="AlphaFoldDB" id="A0A2G5TG79"/>
<keyword evidence="2" id="KW-1185">Reference proteome</keyword>
<dbReference type="SUPFAM" id="SSF53756">
    <property type="entry name" value="UDP-Glycosyltransferase/glycogen phosphorylase"/>
    <property type="match status" value="1"/>
</dbReference>
<proteinExistence type="predicted"/>
<evidence type="ECO:0000313" key="2">
    <source>
        <dbReference type="Proteomes" id="UP000230233"/>
    </source>
</evidence>
<sequence length="114" mass="12458">MNLIYAITLFVGLIGSAVSYKVLVFNPAYGASHSNFLGKISDILIDAGNEVTMLIPVYLSNKRNQTGSKKVTKIVEIGQDPRTKAIFESGQIEGIIKSKVWTMDPEMMSLFGVS</sequence>
<reference evidence="2" key="1">
    <citation type="submission" date="2017-10" db="EMBL/GenBank/DDBJ databases">
        <title>Rapid genome shrinkage in a self-fertile nematode reveals novel sperm competition proteins.</title>
        <authorList>
            <person name="Yin D."/>
            <person name="Schwarz E.M."/>
            <person name="Thomas C.G."/>
            <person name="Felde R.L."/>
            <person name="Korf I.F."/>
            <person name="Cutter A.D."/>
            <person name="Schartner C.M."/>
            <person name="Ralston E.J."/>
            <person name="Meyer B.J."/>
            <person name="Haag E.S."/>
        </authorList>
    </citation>
    <scope>NUCLEOTIDE SEQUENCE [LARGE SCALE GENOMIC DNA]</scope>
    <source>
        <strain evidence="2">JU1422</strain>
    </source>
</reference>
<dbReference type="STRING" id="1611254.A0A2G5TG79"/>
<protein>
    <recommendedName>
        <fullName evidence="3">Glucuronosyltransferase</fullName>
    </recommendedName>
</protein>
<evidence type="ECO:0000313" key="1">
    <source>
        <dbReference type="EMBL" id="PIC26036.1"/>
    </source>
</evidence>
<gene>
    <name evidence="1" type="primary">Cnig_chr_V.g18739</name>
    <name evidence="1" type="ORF">B9Z55_018739</name>
</gene>
<dbReference type="EMBL" id="PDUG01000005">
    <property type="protein sequence ID" value="PIC26036.1"/>
    <property type="molecule type" value="Genomic_DNA"/>
</dbReference>